<dbReference type="Pfam" id="PF00126">
    <property type="entry name" value="HTH_1"/>
    <property type="match status" value="1"/>
</dbReference>
<dbReference type="RefSeq" id="WP_111165553.1">
    <property type="nucleotide sequence ID" value="NZ_POUA01000013.1"/>
</dbReference>
<dbReference type="Gene3D" id="1.10.10.10">
    <property type="entry name" value="Winged helix-like DNA-binding domain superfamily/Winged helix DNA-binding domain"/>
    <property type="match status" value="1"/>
</dbReference>
<sequence length="323" mass="34258">MDLELRHLRIVRAVAEAGSVSKAATVLGLAQPALTAQLKRIERALGGALFERDHTGARPTALGELVLTRARVLLPAARQLQEEAARFARFADNADGEQQRYRIGATNSPILGGLVDRLAAAHPNASVSTHTSWSANELSEMLMVGRLDFAVVGVCGDSSPPSGENLSWRAVALDAVCILLGENHPLAGEPEVELGALAQENWAVAPGDGCFADCFAAACARAGFTPRTIYETDVATCVHLAQLGRAVALCQATFRLTPGVTLLPIVGAPLRWRQVLGWHPESPAAEAAPALVVHAKAAHMDAVRRSQRYLNWLGAHPGFGTMP</sequence>
<keyword evidence="4" id="KW-0804">Transcription</keyword>
<dbReference type="InterPro" id="IPR005119">
    <property type="entry name" value="LysR_subst-bd"/>
</dbReference>
<keyword evidence="2" id="KW-0805">Transcription regulation</keyword>
<evidence type="ECO:0000313" key="7">
    <source>
        <dbReference type="Proteomes" id="UP000248544"/>
    </source>
</evidence>
<dbReference type="GO" id="GO:0003677">
    <property type="term" value="F:DNA binding"/>
    <property type="evidence" value="ECO:0007669"/>
    <property type="project" value="UniProtKB-KW"/>
</dbReference>
<evidence type="ECO:0000313" key="6">
    <source>
        <dbReference type="EMBL" id="PZG55527.1"/>
    </source>
</evidence>
<comment type="similarity">
    <text evidence="1">Belongs to the LysR transcriptional regulatory family.</text>
</comment>
<comment type="caution">
    <text evidence="6">The sequence shown here is derived from an EMBL/GenBank/DDBJ whole genome shotgun (WGS) entry which is preliminary data.</text>
</comment>
<dbReference type="GO" id="GO:0032993">
    <property type="term" value="C:protein-DNA complex"/>
    <property type="evidence" value="ECO:0007669"/>
    <property type="project" value="TreeGrafter"/>
</dbReference>
<dbReference type="Proteomes" id="UP000248544">
    <property type="component" value="Unassembled WGS sequence"/>
</dbReference>
<dbReference type="EMBL" id="POUA01000013">
    <property type="protein sequence ID" value="PZG55527.1"/>
    <property type="molecule type" value="Genomic_DNA"/>
</dbReference>
<keyword evidence="3" id="KW-0238">DNA-binding</keyword>
<evidence type="ECO:0000256" key="1">
    <source>
        <dbReference type="ARBA" id="ARBA00009437"/>
    </source>
</evidence>
<name>A0A2W2IBR7_9ACTN</name>
<reference evidence="6 7" key="1">
    <citation type="submission" date="2018-01" db="EMBL/GenBank/DDBJ databases">
        <title>Draft genome sequence of Sphaerisporangium sp. 7K107.</title>
        <authorList>
            <person name="Sahin N."/>
            <person name="Saygin H."/>
            <person name="Ay H."/>
        </authorList>
    </citation>
    <scope>NUCLEOTIDE SEQUENCE [LARGE SCALE GENOMIC DNA]</scope>
    <source>
        <strain evidence="6 7">7K107</strain>
    </source>
</reference>
<dbReference type="PANTHER" id="PTHR30346">
    <property type="entry name" value="TRANSCRIPTIONAL DUAL REGULATOR HCAR-RELATED"/>
    <property type="match status" value="1"/>
</dbReference>
<evidence type="ECO:0000256" key="4">
    <source>
        <dbReference type="ARBA" id="ARBA00023163"/>
    </source>
</evidence>
<keyword evidence="7" id="KW-1185">Reference proteome</keyword>
<dbReference type="PRINTS" id="PR00039">
    <property type="entry name" value="HTHLYSR"/>
</dbReference>
<accession>A0A2W2IBR7</accession>
<evidence type="ECO:0000259" key="5">
    <source>
        <dbReference type="PROSITE" id="PS50931"/>
    </source>
</evidence>
<dbReference type="Pfam" id="PF03466">
    <property type="entry name" value="LysR_substrate"/>
    <property type="match status" value="1"/>
</dbReference>
<dbReference type="PANTHER" id="PTHR30346:SF30">
    <property type="entry name" value="SMALL NEUTRAL PROTEASE REGULATORY PROTEIN"/>
    <property type="match status" value="1"/>
</dbReference>
<dbReference type="GO" id="GO:0003700">
    <property type="term" value="F:DNA-binding transcription factor activity"/>
    <property type="evidence" value="ECO:0007669"/>
    <property type="project" value="InterPro"/>
</dbReference>
<dbReference type="InterPro" id="IPR036390">
    <property type="entry name" value="WH_DNA-bd_sf"/>
</dbReference>
<dbReference type="AlphaFoldDB" id="A0A2W2IBR7"/>
<dbReference type="InterPro" id="IPR000847">
    <property type="entry name" value="LysR_HTH_N"/>
</dbReference>
<dbReference type="SUPFAM" id="SSF46785">
    <property type="entry name" value="Winged helix' DNA-binding domain"/>
    <property type="match status" value="1"/>
</dbReference>
<organism evidence="6 7">
    <name type="scientific">Spongiactinospora gelatinilytica</name>
    <dbReference type="NCBI Taxonomy" id="2666298"/>
    <lineage>
        <taxon>Bacteria</taxon>
        <taxon>Bacillati</taxon>
        <taxon>Actinomycetota</taxon>
        <taxon>Actinomycetes</taxon>
        <taxon>Streptosporangiales</taxon>
        <taxon>Streptosporangiaceae</taxon>
        <taxon>Spongiactinospora</taxon>
    </lineage>
</organism>
<dbReference type="PROSITE" id="PS50931">
    <property type="entry name" value="HTH_LYSR"/>
    <property type="match status" value="1"/>
</dbReference>
<dbReference type="InterPro" id="IPR036388">
    <property type="entry name" value="WH-like_DNA-bd_sf"/>
</dbReference>
<evidence type="ECO:0000256" key="3">
    <source>
        <dbReference type="ARBA" id="ARBA00023125"/>
    </source>
</evidence>
<dbReference type="SUPFAM" id="SSF53850">
    <property type="entry name" value="Periplasmic binding protein-like II"/>
    <property type="match status" value="1"/>
</dbReference>
<dbReference type="Gene3D" id="3.40.190.290">
    <property type="match status" value="1"/>
</dbReference>
<protein>
    <submittedName>
        <fullName evidence="6">LysR family transcriptional regulator</fullName>
    </submittedName>
</protein>
<proteinExistence type="inferred from homology"/>
<gene>
    <name evidence="6" type="ORF">C1I98_03235</name>
</gene>
<evidence type="ECO:0000256" key="2">
    <source>
        <dbReference type="ARBA" id="ARBA00023015"/>
    </source>
</evidence>
<feature type="domain" description="HTH lysR-type" evidence="5">
    <location>
        <begin position="3"/>
        <end position="60"/>
    </location>
</feature>